<protein>
    <submittedName>
        <fullName evidence="2">Shufflon protein, N-terminal constant region</fullName>
    </submittedName>
</protein>
<evidence type="ECO:0000313" key="2">
    <source>
        <dbReference type="EMBL" id="SOD61405.1"/>
    </source>
</evidence>
<keyword evidence="3" id="KW-1185">Reference proteome</keyword>
<dbReference type="Pfam" id="PF04917">
    <property type="entry name" value="Shufflon_N"/>
    <property type="match status" value="1"/>
</dbReference>
<proteinExistence type="predicted"/>
<name>A0A286DRY6_9GAMM</name>
<dbReference type="InterPro" id="IPR007001">
    <property type="entry name" value="Shufflon_N"/>
</dbReference>
<evidence type="ECO:0000313" key="3">
    <source>
        <dbReference type="Proteomes" id="UP000219271"/>
    </source>
</evidence>
<gene>
    <name evidence="2" type="ORF">SAMN06273570_5118</name>
</gene>
<feature type="domain" description="Bacterial shufflon protein N-terminal" evidence="1">
    <location>
        <begin position="43"/>
        <end position="362"/>
    </location>
</feature>
<dbReference type="AlphaFoldDB" id="A0A286DRY6"/>
<dbReference type="RefSeq" id="WP_320204572.1">
    <property type="nucleotide sequence ID" value="NZ_OCMY01000004.1"/>
</dbReference>
<reference evidence="3" key="1">
    <citation type="submission" date="2017-09" db="EMBL/GenBank/DDBJ databases">
        <authorList>
            <person name="Varghese N."/>
            <person name="Submissions S."/>
        </authorList>
    </citation>
    <scope>NUCLEOTIDE SEQUENCE [LARGE SCALE GENOMIC DNA]</scope>
    <source>
        <strain evidence="3">JKS000234</strain>
    </source>
</reference>
<accession>A0A286DRY6</accession>
<organism evidence="2 3">
    <name type="scientific">Candidatus Pantoea floridensis</name>
    <dbReference type="NCBI Taxonomy" id="1938870"/>
    <lineage>
        <taxon>Bacteria</taxon>
        <taxon>Pseudomonadati</taxon>
        <taxon>Pseudomonadota</taxon>
        <taxon>Gammaproteobacteria</taxon>
        <taxon>Enterobacterales</taxon>
        <taxon>Erwiniaceae</taxon>
        <taxon>Pantoea</taxon>
    </lineage>
</organism>
<dbReference type="EMBL" id="OCMY01000004">
    <property type="protein sequence ID" value="SOD61405.1"/>
    <property type="molecule type" value="Genomic_DNA"/>
</dbReference>
<dbReference type="Proteomes" id="UP000219271">
    <property type="component" value="Unassembled WGS sequence"/>
</dbReference>
<evidence type="ECO:0000259" key="1">
    <source>
        <dbReference type="Pfam" id="PF04917"/>
    </source>
</evidence>
<sequence length="450" mass="47379">MKLLKRKKRPIHSGNMLLQAGIALAIVLFITPGAIDRYAGWQQEKVWTNTASHLSFVSDAGKRYVRDNRDTLLMQVAGGPVVITGATLRTQGYLPAGFSLTNDSGQTYQLAVAKDPAQAGQLVAFVLTTGGSEIPYKGLRQIASDTDGMGGYVWPANTAVGADGGWQAKLADYGLSGQQGRLAAFLSADVLGTDADESDRLYRYQVNGRPDLNRMHTAIDMNSNDINNGGTVNAATGAFTGKVAAGTDVTAGNNVTAGNGITANNDIRSNNGWVITRGGKGWLNETYGGGFYMSDDQWVRSVNNKNIYTGGQVRGGSVRADGRLSAGENLQLDGVNTAGAGCSPNGMVSRDGLGAILSCVNGSWKTPSITESTTTYGDIKCNNKSGQTVAYCPSGYRLMSGGFEMTQWTNDDAGRNSPDSSFPNVSANAWVVTPPGNFGGCVRAVAYCAR</sequence>